<keyword evidence="1" id="KW-0472">Membrane</keyword>
<reference evidence="2 3" key="1">
    <citation type="journal article" date="2024" name="Int. J. Syst. Evol. Microbiol.">
        <title>Clostridium omnivorum sp. nov., isolated from anoxic soil under the treatment of reductive soil disinfestation.</title>
        <authorList>
            <person name="Ueki A."/>
            <person name="Tonouchi A."/>
            <person name="Kaku N."/>
            <person name="Honma S."/>
            <person name="Ueki K."/>
        </authorList>
    </citation>
    <scope>NUCLEOTIDE SEQUENCE [LARGE SCALE GENOMIC DNA]</scope>
    <source>
        <strain evidence="2 3">E14</strain>
    </source>
</reference>
<name>A0ABQ5N2Q1_9CLOT</name>
<keyword evidence="3" id="KW-1185">Reference proteome</keyword>
<dbReference type="Proteomes" id="UP001208567">
    <property type="component" value="Unassembled WGS sequence"/>
</dbReference>
<comment type="caution">
    <text evidence="2">The sequence shown here is derived from an EMBL/GenBank/DDBJ whole genome shotgun (WGS) entry which is preliminary data.</text>
</comment>
<evidence type="ECO:0000313" key="3">
    <source>
        <dbReference type="Proteomes" id="UP001208567"/>
    </source>
</evidence>
<evidence type="ECO:0000256" key="1">
    <source>
        <dbReference type="SAM" id="Phobius"/>
    </source>
</evidence>
<protein>
    <recommendedName>
        <fullName evidence="4">ABC transporter substrate-binding protein</fullName>
    </recommendedName>
</protein>
<organism evidence="2 3">
    <name type="scientific">Clostridium omnivorum</name>
    <dbReference type="NCBI Taxonomy" id="1604902"/>
    <lineage>
        <taxon>Bacteria</taxon>
        <taxon>Bacillati</taxon>
        <taxon>Bacillota</taxon>
        <taxon>Clostridia</taxon>
        <taxon>Eubacteriales</taxon>
        <taxon>Clostridiaceae</taxon>
        <taxon>Clostridium</taxon>
    </lineage>
</organism>
<dbReference type="RefSeq" id="WP_264848758.1">
    <property type="nucleotide sequence ID" value="NZ_BRXR01000001.1"/>
</dbReference>
<feature type="transmembrane region" description="Helical" evidence="1">
    <location>
        <begin position="20"/>
        <end position="42"/>
    </location>
</feature>
<keyword evidence="1" id="KW-1133">Transmembrane helix</keyword>
<accession>A0ABQ5N2Q1</accession>
<proteinExistence type="predicted"/>
<sequence length="209" mass="24141">MNRIKDLPLKEKLENIWYYYKWYILAGVFLVLSVSILISSFLTRENYVFNVSIVGYYENLNKDEVTNFQKEVTKLVVPASRKNTSALIDLYQAKNTNSKYKDLEPSAVEKLSVKMAAKDVDILIINKDDFDFFMKQGTFFSLDYLNLDSNDKNSKLIKSNSSVYGVSVEGNKLLNKIGYDTKDKFIGILANSKDKKNSEEVLNWILKYD</sequence>
<keyword evidence="1" id="KW-0812">Transmembrane</keyword>
<gene>
    <name evidence="2" type="ORF">bsdE14_08750</name>
</gene>
<dbReference type="EMBL" id="BRXR01000001">
    <property type="protein sequence ID" value="GLC29465.1"/>
    <property type="molecule type" value="Genomic_DNA"/>
</dbReference>
<evidence type="ECO:0008006" key="4">
    <source>
        <dbReference type="Google" id="ProtNLM"/>
    </source>
</evidence>
<evidence type="ECO:0000313" key="2">
    <source>
        <dbReference type="EMBL" id="GLC29465.1"/>
    </source>
</evidence>